<sequence length="494" mass="57669">MTYQEKYLKYKNKYLQMKDILGGASLVQQNYCSFDYSEILSIIPEYFTNLTELQTTYPNIEIKGNRVLKINIFTPQIFQDINRRLSPIQPVIILRLINNTKSFEEINSSNFTDTEITRLLQDDKVIYKFILSPRIITKDLIEHYKYTFNEILKQEKVENVHNEIEPRGILYKCDYDFTQVRYRNYKQVYQPVITIFDSGNSSSTLIHNSVVTTLGLNKIPIIVSHNSIIAFNNIMDELKLEGSKIDLSINLTMDEFIFKIDNVADHIREYYRKPKSNSENNEDLLIYFNIRIASGVGGVGSVVKYTVLLPFEIIGTNKKYYIEAHVNDAFEGILFSKHDMALLEKRSISFGYNSAFEERHNELETLRKQYDDNEEFYDLQTLIYGRQSRIIRSYHERRISITKQMRVIRESFVPIIDIFATLPPCSPGIALGRSDSGGHTEVKFETTFSPETVFEQIFQSIPAKSEDEKLLILSKLKDVKFTEEQLEQLMDIFI</sequence>
<reference evidence="1" key="1">
    <citation type="journal article" date="2020" name="Nature">
        <title>Giant virus diversity and host interactions through global metagenomics.</title>
        <authorList>
            <person name="Schulz F."/>
            <person name="Roux S."/>
            <person name="Paez-Espino D."/>
            <person name="Jungbluth S."/>
            <person name="Walsh D.A."/>
            <person name="Denef V.J."/>
            <person name="McMahon K.D."/>
            <person name="Konstantinidis K.T."/>
            <person name="Eloe-Fadrosh E.A."/>
            <person name="Kyrpides N.C."/>
            <person name="Woyke T."/>
        </authorList>
    </citation>
    <scope>NUCLEOTIDE SEQUENCE</scope>
    <source>
        <strain evidence="1">GVMAG-M-3300023174-131</strain>
    </source>
</reference>
<evidence type="ECO:0000313" key="1">
    <source>
        <dbReference type="EMBL" id="QHT13439.1"/>
    </source>
</evidence>
<proteinExistence type="predicted"/>
<name>A0A6C0DBX2_9ZZZZ</name>
<organism evidence="1">
    <name type="scientific">viral metagenome</name>
    <dbReference type="NCBI Taxonomy" id="1070528"/>
    <lineage>
        <taxon>unclassified sequences</taxon>
        <taxon>metagenomes</taxon>
        <taxon>organismal metagenomes</taxon>
    </lineage>
</organism>
<accession>A0A6C0DBX2</accession>
<dbReference type="AlphaFoldDB" id="A0A6C0DBX2"/>
<dbReference type="EMBL" id="MN739568">
    <property type="protein sequence ID" value="QHT13439.1"/>
    <property type="molecule type" value="Genomic_DNA"/>
</dbReference>
<protein>
    <submittedName>
        <fullName evidence="1">Uncharacterized protein</fullName>
    </submittedName>
</protein>